<evidence type="ECO:0000259" key="7">
    <source>
        <dbReference type="Pfam" id="PF01551"/>
    </source>
</evidence>
<evidence type="ECO:0000256" key="6">
    <source>
        <dbReference type="ARBA" id="ARBA00023049"/>
    </source>
</evidence>
<dbReference type="CDD" id="cd12797">
    <property type="entry name" value="M23_peptidase"/>
    <property type="match status" value="1"/>
</dbReference>
<dbReference type="InterPro" id="IPR016047">
    <property type="entry name" value="M23ase_b-sheet_dom"/>
</dbReference>
<comment type="cofactor">
    <cofactor evidence="1">
        <name>Zn(2+)</name>
        <dbReference type="ChEBI" id="CHEBI:29105"/>
    </cofactor>
</comment>
<dbReference type="GO" id="GO:0006508">
    <property type="term" value="P:proteolysis"/>
    <property type="evidence" value="ECO:0007669"/>
    <property type="project" value="UniProtKB-KW"/>
</dbReference>
<evidence type="ECO:0000256" key="5">
    <source>
        <dbReference type="ARBA" id="ARBA00022833"/>
    </source>
</evidence>
<feature type="domain" description="M23ase beta-sheet core" evidence="7">
    <location>
        <begin position="249"/>
        <end position="346"/>
    </location>
</feature>
<dbReference type="AlphaFoldDB" id="A0A853L2P9"/>
<dbReference type="PANTHER" id="PTHR21666">
    <property type="entry name" value="PEPTIDASE-RELATED"/>
    <property type="match status" value="1"/>
</dbReference>
<dbReference type="RefSeq" id="WP_064779450.1">
    <property type="nucleotide sequence ID" value="NZ_JPVZ01000001.1"/>
</dbReference>
<dbReference type="FunFam" id="2.70.70.10:FF:000006">
    <property type="entry name" value="M23 family peptidase"/>
    <property type="match status" value="1"/>
</dbReference>
<dbReference type="Pfam" id="PF01551">
    <property type="entry name" value="Peptidase_M23"/>
    <property type="match status" value="1"/>
</dbReference>
<accession>A0A853L2P9</accession>
<evidence type="ECO:0000256" key="4">
    <source>
        <dbReference type="ARBA" id="ARBA00022801"/>
    </source>
</evidence>
<dbReference type="GO" id="GO:0004222">
    <property type="term" value="F:metalloendopeptidase activity"/>
    <property type="evidence" value="ECO:0007669"/>
    <property type="project" value="TreeGrafter"/>
</dbReference>
<evidence type="ECO:0000313" key="8">
    <source>
        <dbReference type="EMBL" id="OAZ11517.1"/>
    </source>
</evidence>
<dbReference type="EMBL" id="JPVZ01000001">
    <property type="protein sequence ID" value="OAZ11517.1"/>
    <property type="molecule type" value="Genomic_DNA"/>
</dbReference>
<sequence>MGGDADVTETASIPDLEPRRETVVLEKGSNLMATLTATGLERTSAYNAIEALRDVFNPRKLRAGQEFDLVYAADAQDDIELLDQMSFQPDPETIVSVSRTNDGYQASSDKIELTPSRNVASGTIEQSLFLAAERNGVPIPVLMELIELYSYEVDFQRDIQPGDSFEIMYQELKNDAGERVRYGDVLYASMTLSGHEVRLYSYTDSNGETDFYNQKGESYRRALMRTPINGARLSSGYGKRKHPILGYTKMHKGIDFAAPTGTPIFAAGNGTIAKIGRNGGYGNYIQIRHNDSYATAYAHMNGFAKGLKQGSRVKQGDIIGYVGTTGRSTGPHLHYEILQNNAQVNPIRVKMPSGKTLKGEELDRFLADSDVLRKQYAELSIGNRKIASAE</sequence>
<evidence type="ECO:0000256" key="3">
    <source>
        <dbReference type="ARBA" id="ARBA00022723"/>
    </source>
</evidence>
<evidence type="ECO:0000256" key="2">
    <source>
        <dbReference type="ARBA" id="ARBA00022670"/>
    </source>
</evidence>
<proteinExistence type="predicted"/>
<dbReference type="PANTHER" id="PTHR21666:SF288">
    <property type="entry name" value="CELL DIVISION PROTEIN YTFB"/>
    <property type="match status" value="1"/>
</dbReference>
<keyword evidence="5" id="KW-0862">Zinc</keyword>
<dbReference type="InterPro" id="IPR050570">
    <property type="entry name" value="Cell_wall_metabolism_enzyme"/>
</dbReference>
<name>A0A853L2P9_9PROT</name>
<evidence type="ECO:0000313" key="9">
    <source>
        <dbReference type="Proteomes" id="UP000094009"/>
    </source>
</evidence>
<dbReference type="Proteomes" id="UP000094009">
    <property type="component" value="Unassembled WGS sequence"/>
</dbReference>
<keyword evidence="6" id="KW-0482">Metalloprotease</keyword>
<dbReference type="GO" id="GO:0046872">
    <property type="term" value="F:metal ion binding"/>
    <property type="evidence" value="ECO:0007669"/>
    <property type="project" value="UniProtKB-KW"/>
</dbReference>
<gene>
    <name evidence="8" type="ORF">TH4_00005</name>
</gene>
<comment type="caution">
    <text evidence="8">The sequence shown here is derived from an EMBL/GenBank/DDBJ whole genome shotgun (WGS) entry which is preliminary data.</text>
</comment>
<organism evidence="8 9">
    <name type="scientific">Thalassospira tepidiphila MCCC 1A03514</name>
    <dbReference type="NCBI Taxonomy" id="1177930"/>
    <lineage>
        <taxon>Bacteria</taxon>
        <taxon>Pseudomonadati</taxon>
        <taxon>Pseudomonadota</taxon>
        <taxon>Alphaproteobacteria</taxon>
        <taxon>Rhodospirillales</taxon>
        <taxon>Thalassospiraceae</taxon>
        <taxon>Thalassospira</taxon>
    </lineage>
</organism>
<dbReference type="InterPro" id="IPR011055">
    <property type="entry name" value="Dup_hybrid_motif"/>
</dbReference>
<evidence type="ECO:0000256" key="1">
    <source>
        <dbReference type="ARBA" id="ARBA00001947"/>
    </source>
</evidence>
<reference evidence="8 9" key="1">
    <citation type="submission" date="2014-07" db="EMBL/GenBank/DDBJ databases">
        <title>Draft genome sequence of Thalassospira tepidiphila 1-1B.</title>
        <authorList>
            <person name="Lai Q."/>
            <person name="Shao Z."/>
        </authorList>
    </citation>
    <scope>NUCLEOTIDE SEQUENCE [LARGE SCALE GENOMIC DNA]</scope>
    <source>
        <strain evidence="8 9">MCCC 1A03514</strain>
    </source>
</reference>
<keyword evidence="2" id="KW-0645">Protease</keyword>
<dbReference type="Gene3D" id="3.10.450.350">
    <property type="match status" value="1"/>
</dbReference>
<keyword evidence="3" id="KW-0479">Metal-binding</keyword>
<protein>
    <submittedName>
        <fullName evidence="8">Peptidase M23</fullName>
    </submittedName>
</protein>
<keyword evidence="4" id="KW-0378">Hydrolase</keyword>
<dbReference type="SUPFAM" id="SSF51261">
    <property type="entry name" value="Duplicated hybrid motif"/>
    <property type="match status" value="1"/>
</dbReference>
<dbReference type="Gene3D" id="2.70.70.10">
    <property type="entry name" value="Glucose Permease (Domain IIA)"/>
    <property type="match status" value="1"/>
</dbReference>